<proteinExistence type="predicted"/>
<gene>
    <name evidence="2" type="ORF">Zm00014a_026525</name>
</gene>
<evidence type="ECO:0000313" key="3">
    <source>
        <dbReference type="Proteomes" id="UP000251960"/>
    </source>
</evidence>
<protein>
    <submittedName>
        <fullName evidence="1">Nuclear pore complex protein NUP155</fullName>
    </submittedName>
</protein>
<comment type="caution">
    <text evidence="2">The sequence shown here is derived from an EMBL/GenBank/DDBJ whole genome shotgun (WGS) entry which is preliminary data.</text>
</comment>
<evidence type="ECO:0000313" key="2">
    <source>
        <dbReference type="EMBL" id="PWZ09815.1"/>
    </source>
</evidence>
<evidence type="ECO:0000313" key="1">
    <source>
        <dbReference type="EMBL" id="PWZ09813.1"/>
    </source>
</evidence>
<sequence length="110" mass="12105">MAWGEDEAISPDMASVGLHVLERIDRDAATQPDLEEALEASRYASHPYSRPLFFSGAEPKQLAFSAALGITIGIFPVQPHPSLSKEMDTTVDSSHLHLPNPKIILTKRRI</sequence>
<dbReference type="EMBL" id="NCVQ01000009">
    <property type="protein sequence ID" value="PWZ09815.1"/>
    <property type="molecule type" value="Genomic_DNA"/>
</dbReference>
<organism evidence="2">
    <name type="scientific">Zea mays</name>
    <name type="common">Maize</name>
    <dbReference type="NCBI Taxonomy" id="4577"/>
    <lineage>
        <taxon>Eukaryota</taxon>
        <taxon>Viridiplantae</taxon>
        <taxon>Streptophyta</taxon>
        <taxon>Embryophyta</taxon>
        <taxon>Tracheophyta</taxon>
        <taxon>Spermatophyta</taxon>
        <taxon>Magnoliopsida</taxon>
        <taxon>Liliopsida</taxon>
        <taxon>Poales</taxon>
        <taxon>Poaceae</taxon>
        <taxon>PACMAD clade</taxon>
        <taxon>Panicoideae</taxon>
        <taxon>Andropogonodae</taxon>
        <taxon>Andropogoneae</taxon>
        <taxon>Tripsacinae</taxon>
        <taxon>Zea</taxon>
    </lineage>
</organism>
<accession>A0A3L6DNW2</accession>
<dbReference type="Proteomes" id="UP000251960">
    <property type="component" value="Chromosome 8"/>
</dbReference>
<reference evidence="2 3" key="1">
    <citation type="journal article" date="2018" name="Nat. Genet.">
        <title>Extensive intraspecific gene order and gene structural variations between Mo17 and other maize genomes.</title>
        <authorList>
            <person name="Sun S."/>
            <person name="Zhou Y."/>
            <person name="Chen J."/>
            <person name="Shi J."/>
            <person name="Zhao H."/>
            <person name="Zhao H."/>
            <person name="Song W."/>
            <person name="Zhang M."/>
            <person name="Cui Y."/>
            <person name="Dong X."/>
            <person name="Liu H."/>
            <person name="Ma X."/>
            <person name="Jiao Y."/>
            <person name="Wang B."/>
            <person name="Wei X."/>
            <person name="Stein J.C."/>
            <person name="Glaubitz J.C."/>
            <person name="Lu F."/>
            <person name="Yu G."/>
            <person name="Liang C."/>
            <person name="Fengler K."/>
            <person name="Li B."/>
            <person name="Rafalski A."/>
            <person name="Schnable P.S."/>
            <person name="Ware D.H."/>
            <person name="Buckler E.S."/>
            <person name="Lai J."/>
        </authorList>
    </citation>
    <scope>NUCLEOTIDE SEQUENCE [LARGE SCALE GENOMIC DNA]</scope>
    <source>
        <strain evidence="3">cv. Missouri 17</strain>
        <tissue evidence="2">Seedling</tissue>
    </source>
</reference>
<dbReference type="EMBL" id="NCVQ01000009">
    <property type="protein sequence ID" value="PWZ09813.1"/>
    <property type="molecule type" value="Genomic_DNA"/>
</dbReference>
<dbReference type="AlphaFoldDB" id="A0A3L6DMG9"/>
<dbReference type="EMBL" id="NCVQ01000009">
    <property type="protein sequence ID" value="PWZ09814.1"/>
    <property type="molecule type" value="Genomic_DNA"/>
</dbReference>
<dbReference type="ExpressionAtlas" id="A0A3L6DMG9">
    <property type="expression patterns" value="baseline"/>
</dbReference>
<accession>A0A3L6DMG9</accession>
<accession>A0A3L6DM66</accession>
<dbReference type="EMBL" id="NCVQ01000009">
    <property type="protein sequence ID" value="PWZ09812.1"/>
    <property type="molecule type" value="Genomic_DNA"/>
</dbReference>
<name>A0A3L6DMG9_MAIZE</name>